<dbReference type="RefSeq" id="WP_263048344.1">
    <property type="nucleotide sequence ID" value="NZ_CP106738.1"/>
</dbReference>
<reference evidence="4" key="1">
    <citation type="submission" date="2022-10" db="EMBL/GenBank/DDBJ databases">
        <title>Roseovarius pelagicus sp. nov., isolated from Arctic seawater.</title>
        <authorList>
            <person name="Hong Y.W."/>
            <person name="Hwang C.Y."/>
        </authorList>
    </citation>
    <scope>NUCLEOTIDE SEQUENCE</scope>
    <source>
        <strain evidence="4">HL-MP18</strain>
    </source>
</reference>
<organism evidence="4 5">
    <name type="scientific">Roseovarius pelagicus</name>
    <dbReference type="NCBI Taxonomy" id="2980108"/>
    <lineage>
        <taxon>Bacteria</taxon>
        <taxon>Pseudomonadati</taxon>
        <taxon>Pseudomonadota</taxon>
        <taxon>Alphaproteobacteria</taxon>
        <taxon>Rhodobacterales</taxon>
        <taxon>Roseobacteraceae</taxon>
        <taxon>Roseovarius</taxon>
    </lineage>
</organism>
<sequence>MAEQIHSFVEPAFVDDLLKPLLAFNTANPPGDEAAAAKFLCEWMSARGIETRYLEPSPGRGNALGIVRGKGGGPTIVLNGHTDTQPIGRGWTTDPLGGEVRDGRIYGRGTGDMKSGVSAMLAAGAAIAARPDRLAGDLILLASADETSGGYHGVGAVLDALSEFNADMAVVCEPTLGDVGVGNRGVVWIKAKIIGRGGQAGKSHTGVNAISVAAELITAIEREFPDSLSANPSKYVPNPSVGFGQISGGEKPNVIAEECTIIIDRRLSIGETENMVLDQMGKIANMVASARGASIDLSSELFVPAVEVDTTEPIVAECERALMEITGRTAKLRGLSGFTDAHFFVAGLNVPAVNFGPWYLTPHPRGSFSDIPDEYAHIDEVVLGAKVYERLLLNILSGGTKP</sequence>
<proteinExistence type="predicted"/>
<dbReference type="Proteomes" id="UP001064087">
    <property type="component" value="Chromosome"/>
</dbReference>
<gene>
    <name evidence="4" type="ORF">N7U68_04285</name>
</gene>
<dbReference type="InterPro" id="IPR002933">
    <property type="entry name" value="Peptidase_M20"/>
</dbReference>
<keyword evidence="1" id="KW-0479">Metal-binding</keyword>
<dbReference type="SUPFAM" id="SSF55031">
    <property type="entry name" value="Bacterial exopeptidase dimerisation domain"/>
    <property type="match status" value="1"/>
</dbReference>
<evidence type="ECO:0000313" key="5">
    <source>
        <dbReference type="Proteomes" id="UP001064087"/>
    </source>
</evidence>
<dbReference type="InterPro" id="IPR011650">
    <property type="entry name" value="Peptidase_M20_dimer"/>
</dbReference>
<dbReference type="Gene3D" id="3.30.70.360">
    <property type="match status" value="1"/>
</dbReference>
<evidence type="ECO:0000256" key="2">
    <source>
        <dbReference type="ARBA" id="ARBA00022801"/>
    </source>
</evidence>
<dbReference type="InterPro" id="IPR036264">
    <property type="entry name" value="Bact_exopeptidase_dim_dom"/>
</dbReference>
<dbReference type="PANTHER" id="PTHR43808:SF32">
    <property type="entry name" value="ARGE_DAPE-RELATED DEACYLASE"/>
    <property type="match status" value="1"/>
</dbReference>
<evidence type="ECO:0000313" key="4">
    <source>
        <dbReference type="EMBL" id="UXX83884.1"/>
    </source>
</evidence>
<dbReference type="EMBL" id="CP106738">
    <property type="protein sequence ID" value="UXX83884.1"/>
    <property type="molecule type" value="Genomic_DNA"/>
</dbReference>
<name>A0ABY6DCX6_9RHOB</name>
<dbReference type="Gene3D" id="3.40.630.10">
    <property type="entry name" value="Zn peptidases"/>
    <property type="match status" value="2"/>
</dbReference>
<evidence type="ECO:0000259" key="3">
    <source>
        <dbReference type="Pfam" id="PF07687"/>
    </source>
</evidence>
<keyword evidence="5" id="KW-1185">Reference proteome</keyword>
<protein>
    <submittedName>
        <fullName evidence="4">M20/M25/M40 family metallo-hydrolase</fullName>
    </submittedName>
</protein>
<feature type="domain" description="Peptidase M20 dimerisation" evidence="3">
    <location>
        <begin position="181"/>
        <end position="285"/>
    </location>
</feature>
<dbReference type="SUPFAM" id="SSF53187">
    <property type="entry name" value="Zn-dependent exopeptidases"/>
    <property type="match status" value="1"/>
</dbReference>
<dbReference type="InterPro" id="IPR050072">
    <property type="entry name" value="Peptidase_M20A"/>
</dbReference>
<dbReference type="Pfam" id="PF07687">
    <property type="entry name" value="M20_dimer"/>
    <property type="match status" value="1"/>
</dbReference>
<keyword evidence="2" id="KW-0378">Hydrolase</keyword>
<evidence type="ECO:0000256" key="1">
    <source>
        <dbReference type="ARBA" id="ARBA00022723"/>
    </source>
</evidence>
<dbReference type="Pfam" id="PF01546">
    <property type="entry name" value="Peptidase_M20"/>
    <property type="match status" value="1"/>
</dbReference>
<dbReference type="PANTHER" id="PTHR43808">
    <property type="entry name" value="ACETYLORNITHINE DEACETYLASE"/>
    <property type="match status" value="1"/>
</dbReference>
<accession>A0ABY6DCX6</accession>